<organism evidence="5 6">
    <name type="scientific">Cellulomonas algicola</name>
    <dbReference type="NCBI Taxonomy" id="2071633"/>
    <lineage>
        <taxon>Bacteria</taxon>
        <taxon>Bacillati</taxon>
        <taxon>Actinomycetota</taxon>
        <taxon>Actinomycetes</taxon>
        <taxon>Micrococcales</taxon>
        <taxon>Cellulomonadaceae</taxon>
        <taxon>Cellulomonas</taxon>
    </lineage>
</organism>
<evidence type="ECO:0000256" key="3">
    <source>
        <dbReference type="ARBA" id="ARBA00023163"/>
    </source>
</evidence>
<dbReference type="EMBL" id="BHYL01000060">
    <property type="protein sequence ID" value="GCD19360.1"/>
    <property type="molecule type" value="Genomic_DNA"/>
</dbReference>
<comment type="caution">
    <text evidence="5">The sequence shown here is derived from an EMBL/GenBank/DDBJ whole genome shotgun (WGS) entry which is preliminary data.</text>
</comment>
<dbReference type="OrthoDB" id="3778086at2"/>
<dbReference type="InterPro" id="IPR036390">
    <property type="entry name" value="WH_DNA-bd_sf"/>
</dbReference>
<feature type="domain" description="HTH marR-type" evidence="4">
    <location>
        <begin position="12"/>
        <end position="144"/>
    </location>
</feature>
<keyword evidence="6" id="KW-1185">Reference proteome</keyword>
<name>A0A401UXU4_9CELL</name>
<dbReference type="GO" id="GO:0003677">
    <property type="term" value="F:DNA binding"/>
    <property type="evidence" value="ECO:0007669"/>
    <property type="project" value="UniProtKB-KW"/>
</dbReference>
<reference evidence="5 6" key="1">
    <citation type="submission" date="2018-11" db="EMBL/GenBank/DDBJ databases">
        <title>Draft genome sequence of Cellulomonas takizawaensis strain TKZ-21.</title>
        <authorList>
            <person name="Yamamura H."/>
            <person name="Hayashi T."/>
            <person name="Hamada M."/>
            <person name="Serisawa Y."/>
            <person name="Matsuyama K."/>
            <person name="Nakagawa Y."/>
            <person name="Otoguro M."/>
            <person name="Yanagida F."/>
            <person name="Hayakawa M."/>
        </authorList>
    </citation>
    <scope>NUCLEOTIDE SEQUENCE [LARGE SCALE GENOMIC DNA]</scope>
    <source>
        <strain evidence="5 6">TKZ-21</strain>
    </source>
</reference>
<sequence>MTGTTDAPETPTRLLLRAMEELTRSLREASHVMSKQFPCSRGEVPLIRLLARRGALGVGEIAHAMRVDVSVASRQVSHLVDEGWVERTVDPDDRRARTLRLTADGEALAARMLDVRDGAMQAVFGDWAPDDIDDAAAVLHRIAATIDAARLREQAPALATTG</sequence>
<dbReference type="PROSITE" id="PS01117">
    <property type="entry name" value="HTH_MARR_1"/>
    <property type="match status" value="1"/>
</dbReference>
<keyword evidence="2" id="KW-0238">DNA-binding</keyword>
<dbReference type="PROSITE" id="PS50995">
    <property type="entry name" value="HTH_MARR_2"/>
    <property type="match status" value="1"/>
</dbReference>
<evidence type="ECO:0000259" key="4">
    <source>
        <dbReference type="PROSITE" id="PS50995"/>
    </source>
</evidence>
<gene>
    <name evidence="5" type="ORF">CTKZ_09220</name>
</gene>
<dbReference type="InterPro" id="IPR000835">
    <property type="entry name" value="HTH_MarR-typ"/>
</dbReference>
<accession>A0A401UXU4</accession>
<dbReference type="RefSeq" id="WP_124341892.1">
    <property type="nucleotide sequence ID" value="NZ_BHYL01000060.1"/>
</dbReference>
<dbReference type="Proteomes" id="UP000288246">
    <property type="component" value="Unassembled WGS sequence"/>
</dbReference>
<proteinExistence type="predicted"/>
<dbReference type="SMART" id="SM00347">
    <property type="entry name" value="HTH_MARR"/>
    <property type="match status" value="1"/>
</dbReference>
<dbReference type="SUPFAM" id="SSF46785">
    <property type="entry name" value="Winged helix' DNA-binding domain"/>
    <property type="match status" value="1"/>
</dbReference>
<dbReference type="InterPro" id="IPR036388">
    <property type="entry name" value="WH-like_DNA-bd_sf"/>
</dbReference>
<dbReference type="Pfam" id="PF01047">
    <property type="entry name" value="MarR"/>
    <property type="match status" value="1"/>
</dbReference>
<dbReference type="AlphaFoldDB" id="A0A401UXU4"/>
<keyword evidence="3" id="KW-0804">Transcription</keyword>
<evidence type="ECO:0000313" key="5">
    <source>
        <dbReference type="EMBL" id="GCD19360.1"/>
    </source>
</evidence>
<dbReference type="GO" id="GO:0006950">
    <property type="term" value="P:response to stress"/>
    <property type="evidence" value="ECO:0007669"/>
    <property type="project" value="TreeGrafter"/>
</dbReference>
<evidence type="ECO:0000313" key="6">
    <source>
        <dbReference type="Proteomes" id="UP000288246"/>
    </source>
</evidence>
<protein>
    <recommendedName>
        <fullName evidence="4">HTH marR-type domain-containing protein</fullName>
    </recommendedName>
</protein>
<dbReference type="InterPro" id="IPR039422">
    <property type="entry name" value="MarR/SlyA-like"/>
</dbReference>
<dbReference type="PANTHER" id="PTHR33164">
    <property type="entry name" value="TRANSCRIPTIONAL REGULATOR, MARR FAMILY"/>
    <property type="match status" value="1"/>
</dbReference>
<evidence type="ECO:0000256" key="2">
    <source>
        <dbReference type="ARBA" id="ARBA00023125"/>
    </source>
</evidence>
<dbReference type="GO" id="GO:0003700">
    <property type="term" value="F:DNA-binding transcription factor activity"/>
    <property type="evidence" value="ECO:0007669"/>
    <property type="project" value="InterPro"/>
</dbReference>
<dbReference type="PRINTS" id="PR00598">
    <property type="entry name" value="HTHMARR"/>
</dbReference>
<dbReference type="Gene3D" id="1.10.10.10">
    <property type="entry name" value="Winged helix-like DNA-binding domain superfamily/Winged helix DNA-binding domain"/>
    <property type="match status" value="1"/>
</dbReference>
<evidence type="ECO:0000256" key="1">
    <source>
        <dbReference type="ARBA" id="ARBA00023015"/>
    </source>
</evidence>
<dbReference type="PANTHER" id="PTHR33164:SF57">
    <property type="entry name" value="MARR-FAMILY TRANSCRIPTIONAL REGULATOR"/>
    <property type="match status" value="1"/>
</dbReference>
<keyword evidence="1" id="KW-0805">Transcription regulation</keyword>
<dbReference type="InterPro" id="IPR023187">
    <property type="entry name" value="Tscrpt_reg_MarR-type_CS"/>
</dbReference>